<evidence type="ECO:0000256" key="1">
    <source>
        <dbReference type="ARBA" id="ARBA00022723"/>
    </source>
</evidence>
<dbReference type="PROSITE" id="PS50089">
    <property type="entry name" value="ZF_RING_2"/>
    <property type="match status" value="1"/>
</dbReference>
<dbReference type="SUPFAM" id="SSF57850">
    <property type="entry name" value="RING/U-box"/>
    <property type="match status" value="1"/>
</dbReference>
<name>A0A550CQH0_9AGAR</name>
<dbReference type="STRING" id="97359.A0A550CQH0"/>
<feature type="region of interest" description="Disordered" evidence="5">
    <location>
        <begin position="348"/>
        <end position="551"/>
    </location>
</feature>
<organism evidence="7 8">
    <name type="scientific">Schizophyllum amplum</name>
    <dbReference type="NCBI Taxonomy" id="97359"/>
    <lineage>
        <taxon>Eukaryota</taxon>
        <taxon>Fungi</taxon>
        <taxon>Dikarya</taxon>
        <taxon>Basidiomycota</taxon>
        <taxon>Agaricomycotina</taxon>
        <taxon>Agaricomycetes</taxon>
        <taxon>Agaricomycetidae</taxon>
        <taxon>Agaricales</taxon>
        <taxon>Schizophyllaceae</taxon>
        <taxon>Schizophyllum</taxon>
    </lineage>
</organism>
<gene>
    <name evidence="7" type="ORF">BD626DRAFT_484566</name>
</gene>
<dbReference type="PANTHER" id="PTHR15898">
    <property type="entry name" value="BIFUNCTIONAL APOPTOSIS REGULATOR"/>
    <property type="match status" value="1"/>
</dbReference>
<accession>A0A550CQH0</accession>
<feature type="domain" description="RING-type" evidence="6">
    <location>
        <begin position="162"/>
        <end position="212"/>
    </location>
</feature>
<dbReference type="Proteomes" id="UP000320762">
    <property type="component" value="Unassembled WGS sequence"/>
</dbReference>
<dbReference type="GO" id="GO:0008270">
    <property type="term" value="F:zinc ion binding"/>
    <property type="evidence" value="ECO:0007669"/>
    <property type="project" value="UniProtKB-KW"/>
</dbReference>
<proteinExistence type="predicted"/>
<dbReference type="GO" id="GO:0005634">
    <property type="term" value="C:nucleus"/>
    <property type="evidence" value="ECO:0007669"/>
    <property type="project" value="TreeGrafter"/>
</dbReference>
<reference evidence="7 8" key="1">
    <citation type="journal article" date="2019" name="New Phytol.">
        <title>Comparative genomics reveals unique wood-decay strategies and fruiting body development in the Schizophyllaceae.</title>
        <authorList>
            <person name="Almasi E."/>
            <person name="Sahu N."/>
            <person name="Krizsan K."/>
            <person name="Balint B."/>
            <person name="Kovacs G.M."/>
            <person name="Kiss B."/>
            <person name="Cseklye J."/>
            <person name="Drula E."/>
            <person name="Henrissat B."/>
            <person name="Nagy I."/>
            <person name="Chovatia M."/>
            <person name="Adam C."/>
            <person name="LaButti K."/>
            <person name="Lipzen A."/>
            <person name="Riley R."/>
            <person name="Grigoriev I.V."/>
            <person name="Nagy L.G."/>
        </authorList>
    </citation>
    <scope>NUCLEOTIDE SEQUENCE [LARGE SCALE GENOMIC DNA]</scope>
    <source>
        <strain evidence="7 8">NL-1724</strain>
    </source>
</reference>
<sequence length="551" mass="61819">MPTTATPAISLLGTRRRMEEPEHSSAVNKRARFDANQEIQARPSAKKRGKKRRRKGPLATFGNRAEDGEEDEEDEGENDTEAGPVTVAKRETKKEEDTEATAALVRSPKRGKSADAKSRPPSPPQESSEVIIARLKTQIAEQQQLLDRQTTTIQSVTSSMTCQVCLDYLQKPFALAPCGHIACYSCLKSWFTAGAGPGPDHIHKRKTCPHCRAVIRERPVEVWVVKDAAAILMKADRAAQPQLAIVAADDAPPATVPDDADPWQHIFRPVWRPRDPVDHHVADDVDEQNLGMFDAEDSVYRCFDCMHEIWSGECTNCHREYPGHRLDEDDDDEADFFPFPRLFDFFPVGDEDDMTDDEDDGHDGPPPYDFESAHGSDVGEYEDEEEGHGDGHVEGIFDVPSVIDVSSGDEDDELPVPARRRRPLYVDSDSENEVEDHPPPAEVIEIQDDEDEGLDDEGEGAMPHWPVPERSPDPYAHIAEGDFIAEDQLHDDDDSQPLFLPGDYARRGHNHLRQRAYEESEEDEDGSQDEHEALHGDYYNGDSYSDDEDNY</sequence>
<evidence type="ECO:0000259" key="6">
    <source>
        <dbReference type="PROSITE" id="PS50089"/>
    </source>
</evidence>
<dbReference type="PANTHER" id="PTHR15898:SF13">
    <property type="entry name" value="BIFUNCTIONAL APOPTOSIS REGULATOR"/>
    <property type="match status" value="1"/>
</dbReference>
<feature type="compositionally biased region" description="Basic residues" evidence="5">
    <location>
        <begin position="44"/>
        <end position="56"/>
    </location>
</feature>
<keyword evidence="8" id="KW-1185">Reference proteome</keyword>
<evidence type="ECO:0000256" key="3">
    <source>
        <dbReference type="ARBA" id="ARBA00022833"/>
    </source>
</evidence>
<evidence type="ECO:0000313" key="7">
    <source>
        <dbReference type="EMBL" id="TRM67037.1"/>
    </source>
</evidence>
<evidence type="ECO:0000256" key="5">
    <source>
        <dbReference type="SAM" id="MobiDB-lite"/>
    </source>
</evidence>
<evidence type="ECO:0000256" key="2">
    <source>
        <dbReference type="ARBA" id="ARBA00022771"/>
    </source>
</evidence>
<dbReference type="InterPro" id="IPR001841">
    <property type="entry name" value="Znf_RING"/>
</dbReference>
<protein>
    <recommendedName>
        <fullName evidence="6">RING-type domain-containing protein</fullName>
    </recommendedName>
</protein>
<dbReference type="Gene3D" id="3.30.40.10">
    <property type="entry name" value="Zinc/RING finger domain, C3HC4 (zinc finger)"/>
    <property type="match status" value="1"/>
</dbReference>
<keyword evidence="1" id="KW-0479">Metal-binding</keyword>
<dbReference type="GO" id="GO:0043161">
    <property type="term" value="P:proteasome-mediated ubiquitin-dependent protein catabolic process"/>
    <property type="evidence" value="ECO:0007669"/>
    <property type="project" value="TreeGrafter"/>
</dbReference>
<dbReference type="SMART" id="SM00184">
    <property type="entry name" value="RING"/>
    <property type="match status" value="1"/>
</dbReference>
<dbReference type="OrthoDB" id="6105938at2759"/>
<feature type="compositionally biased region" description="Acidic residues" evidence="5">
    <location>
        <begin position="349"/>
        <end position="361"/>
    </location>
</feature>
<keyword evidence="2 4" id="KW-0863">Zinc-finger</keyword>
<dbReference type="Pfam" id="PF00097">
    <property type="entry name" value="zf-C3HC4"/>
    <property type="match status" value="1"/>
</dbReference>
<dbReference type="InterPro" id="IPR018957">
    <property type="entry name" value="Znf_C3HC4_RING-type"/>
</dbReference>
<feature type="compositionally biased region" description="Acidic residues" evidence="5">
    <location>
        <begin position="483"/>
        <end position="495"/>
    </location>
</feature>
<evidence type="ECO:0000256" key="4">
    <source>
        <dbReference type="PROSITE-ProRule" id="PRU00175"/>
    </source>
</evidence>
<dbReference type="AlphaFoldDB" id="A0A550CQH0"/>
<feature type="region of interest" description="Disordered" evidence="5">
    <location>
        <begin position="1"/>
        <end position="128"/>
    </location>
</feature>
<dbReference type="EMBL" id="VDMD01000003">
    <property type="protein sequence ID" value="TRM67037.1"/>
    <property type="molecule type" value="Genomic_DNA"/>
</dbReference>
<feature type="compositionally biased region" description="Acidic residues" evidence="5">
    <location>
        <begin position="445"/>
        <end position="459"/>
    </location>
</feature>
<keyword evidence="3" id="KW-0862">Zinc</keyword>
<feature type="compositionally biased region" description="Acidic residues" evidence="5">
    <location>
        <begin position="67"/>
        <end position="80"/>
    </location>
</feature>
<comment type="caution">
    <text evidence="7">The sequence shown here is derived from an EMBL/GenBank/DDBJ whole genome shotgun (WGS) entry which is preliminary data.</text>
</comment>
<dbReference type="GO" id="GO:0061630">
    <property type="term" value="F:ubiquitin protein ligase activity"/>
    <property type="evidence" value="ECO:0007669"/>
    <property type="project" value="TreeGrafter"/>
</dbReference>
<dbReference type="InterPro" id="IPR013083">
    <property type="entry name" value="Znf_RING/FYVE/PHD"/>
</dbReference>
<evidence type="ECO:0000313" key="8">
    <source>
        <dbReference type="Proteomes" id="UP000320762"/>
    </source>
</evidence>